<evidence type="ECO:0000256" key="1">
    <source>
        <dbReference type="SAM" id="MobiDB-lite"/>
    </source>
</evidence>
<evidence type="ECO:0000313" key="3">
    <source>
        <dbReference type="Proteomes" id="UP000266634"/>
    </source>
</evidence>
<gene>
    <name evidence="2" type="ORF">DZF93_15975</name>
</gene>
<evidence type="ECO:0000313" key="2">
    <source>
        <dbReference type="EMBL" id="RIJ09995.1"/>
    </source>
</evidence>
<feature type="region of interest" description="Disordered" evidence="1">
    <location>
        <begin position="41"/>
        <end position="62"/>
    </location>
</feature>
<dbReference type="Proteomes" id="UP000266634">
    <property type="component" value="Unassembled WGS sequence"/>
</dbReference>
<dbReference type="EMBL" id="QWEA01000953">
    <property type="protein sequence ID" value="RIJ09995.1"/>
    <property type="molecule type" value="Genomic_DNA"/>
</dbReference>
<proteinExistence type="predicted"/>
<dbReference type="AlphaFoldDB" id="A0A399PV89"/>
<sequence>SAAALHEDPAGIRALLLDDRPRTDRDLVDLAGRLAALEHRVARAADPTDPTDPTVPTRRMDP</sequence>
<reference evidence="2 3" key="1">
    <citation type="submission" date="2018-08" db="EMBL/GenBank/DDBJ databases">
        <title>Genome Sequence of Clavibacter michiganensis Subspecies type strains, and the Atypical Peach-Colored Strains Isolated from Tomato.</title>
        <authorList>
            <person name="Osdaghi E."/>
            <person name="Portier P."/>
            <person name="Briand M."/>
            <person name="Jacques M.-A."/>
        </authorList>
    </citation>
    <scope>NUCLEOTIDE SEQUENCE [LARGE SCALE GENOMIC DNA]</scope>
    <source>
        <strain evidence="2 3">CFBP 6488</strain>
    </source>
</reference>
<name>A0A399PV89_9MICO</name>
<feature type="compositionally biased region" description="Low complexity" evidence="1">
    <location>
        <begin position="44"/>
        <end position="62"/>
    </location>
</feature>
<feature type="non-terminal residue" evidence="2">
    <location>
        <position position="1"/>
    </location>
</feature>
<organism evidence="2 3">
    <name type="scientific">Clavibacter michiganensis subsp. insidiosus</name>
    <dbReference type="NCBI Taxonomy" id="33014"/>
    <lineage>
        <taxon>Bacteria</taxon>
        <taxon>Bacillati</taxon>
        <taxon>Actinomycetota</taxon>
        <taxon>Actinomycetes</taxon>
        <taxon>Micrococcales</taxon>
        <taxon>Microbacteriaceae</taxon>
        <taxon>Clavibacter</taxon>
    </lineage>
</organism>
<protein>
    <submittedName>
        <fullName evidence="2">DUF4350 domain-containing protein</fullName>
    </submittedName>
</protein>
<comment type="caution">
    <text evidence="2">The sequence shown here is derived from an EMBL/GenBank/DDBJ whole genome shotgun (WGS) entry which is preliminary data.</text>
</comment>
<accession>A0A399PV89</accession>